<dbReference type="SUPFAM" id="SSF51735">
    <property type="entry name" value="NAD(P)-binding Rossmann-fold domains"/>
    <property type="match status" value="1"/>
</dbReference>
<accession>A0A559JKI5</accession>
<dbReference type="InterPro" id="IPR001509">
    <property type="entry name" value="Epimerase_deHydtase"/>
</dbReference>
<dbReference type="Proteomes" id="UP000316330">
    <property type="component" value="Unassembled WGS sequence"/>
</dbReference>
<evidence type="ECO:0000313" key="4">
    <source>
        <dbReference type="Proteomes" id="UP000316330"/>
    </source>
</evidence>
<dbReference type="RefSeq" id="WP_144700883.1">
    <property type="nucleotide sequence ID" value="NZ_VNJJ01000005.1"/>
</dbReference>
<dbReference type="PANTHER" id="PTHR14097:SF8">
    <property type="entry name" value="NAD(P)-BINDING DOMAIN-CONTAINING PROTEIN"/>
    <property type="match status" value="1"/>
</dbReference>
<dbReference type="Gene3D" id="3.40.50.720">
    <property type="entry name" value="NAD(P)-binding Rossmann-like Domain"/>
    <property type="match status" value="1"/>
</dbReference>
<reference evidence="3 4" key="1">
    <citation type="submission" date="2019-07" db="EMBL/GenBank/DDBJ databases">
        <authorList>
            <person name="Kim J."/>
        </authorList>
    </citation>
    <scope>NUCLEOTIDE SEQUENCE [LARGE SCALE GENOMIC DNA]</scope>
    <source>
        <strain evidence="3 4">G13</strain>
    </source>
</reference>
<dbReference type="EMBL" id="VNJJ01000005">
    <property type="protein sequence ID" value="TVY00380.1"/>
    <property type="molecule type" value="Genomic_DNA"/>
</dbReference>
<dbReference type="AlphaFoldDB" id="A0A559JKI5"/>
<protein>
    <submittedName>
        <fullName evidence="3">NAD-dependent epimerase/dehydratase family protein</fullName>
    </submittedName>
</protein>
<dbReference type="GO" id="GO:0016020">
    <property type="term" value="C:membrane"/>
    <property type="evidence" value="ECO:0007669"/>
    <property type="project" value="UniProtKB-SubCell"/>
</dbReference>
<organism evidence="3 4">
    <name type="scientific">Cohnella terricola</name>
    <dbReference type="NCBI Taxonomy" id="1289167"/>
    <lineage>
        <taxon>Bacteria</taxon>
        <taxon>Bacillati</taxon>
        <taxon>Bacillota</taxon>
        <taxon>Bacilli</taxon>
        <taxon>Bacillales</taxon>
        <taxon>Paenibacillaceae</taxon>
        <taxon>Cohnella</taxon>
    </lineage>
</organism>
<comment type="caution">
    <text evidence="3">The sequence shown here is derived from an EMBL/GenBank/DDBJ whole genome shotgun (WGS) entry which is preliminary data.</text>
</comment>
<dbReference type="Pfam" id="PF01370">
    <property type="entry name" value="Epimerase"/>
    <property type="match status" value="1"/>
</dbReference>
<gene>
    <name evidence="3" type="ORF">FPZ45_10095</name>
</gene>
<sequence>MRVIIFGATGMIGQSVLRECLLDEKVQEIVTIGRNRTGQQHQKLNEIELNDLTNLSSIENKITGFDACFYCLGVSSTGMNEEEYTRITYDITLSVASTLSGLNPQITFVYVSGSGTDSSENGRTMWARVKGKTENALLRLPTKAAYMFRPGVIIPLHGVKSKTKWYQLFYDVMKPLNPLLLKLNSVVSSEQLGKAMIEVARNGYDDPIIESNQLKKLSRRT</sequence>
<evidence type="ECO:0000256" key="1">
    <source>
        <dbReference type="ARBA" id="ARBA00004370"/>
    </source>
</evidence>
<dbReference type="OrthoDB" id="9785372at2"/>
<name>A0A559JKI5_9BACL</name>
<proteinExistence type="predicted"/>
<dbReference type="InterPro" id="IPR036291">
    <property type="entry name" value="NAD(P)-bd_dom_sf"/>
</dbReference>
<evidence type="ECO:0000313" key="3">
    <source>
        <dbReference type="EMBL" id="TVY00380.1"/>
    </source>
</evidence>
<evidence type="ECO:0000259" key="2">
    <source>
        <dbReference type="Pfam" id="PF01370"/>
    </source>
</evidence>
<comment type="subcellular location">
    <subcellularLocation>
        <location evidence="1">Membrane</location>
    </subcellularLocation>
</comment>
<feature type="domain" description="NAD-dependent epimerase/dehydratase" evidence="2">
    <location>
        <begin position="3"/>
        <end position="114"/>
    </location>
</feature>
<dbReference type="PANTHER" id="PTHR14097">
    <property type="entry name" value="OXIDOREDUCTASE HTATIP2"/>
    <property type="match status" value="1"/>
</dbReference>
<keyword evidence="4" id="KW-1185">Reference proteome</keyword>